<evidence type="ECO:0000313" key="2">
    <source>
        <dbReference type="Proteomes" id="UP001596241"/>
    </source>
</evidence>
<evidence type="ECO:0000313" key="1">
    <source>
        <dbReference type="EMBL" id="MFC5895177.1"/>
    </source>
</evidence>
<organism evidence="1 2">
    <name type="scientific">Streptomyces ramulosus</name>
    <dbReference type="NCBI Taxonomy" id="47762"/>
    <lineage>
        <taxon>Bacteria</taxon>
        <taxon>Bacillati</taxon>
        <taxon>Actinomycetota</taxon>
        <taxon>Actinomycetes</taxon>
        <taxon>Kitasatosporales</taxon>
        <taxon>Streptomycetaceae</taxon>
        <taxon>Streptomyces</taxon>
    </lineage>
</organism>
<sequence>MGRRSTRSAVRPAAVAVRTPERTATDEDWPAALREAVVSGAGLLVALVALDAAAGSLDVLRGGLWAALAAVLFGLLLPPRVTAGQGWLAARGPLRRRLVRTDRLVSVRWSEGVAQRLVLRDDAGRRLVLDPRVLLANPALWHLFATGARTAQDSGVLLCGATALRQLTERAEERTARTLLTGNGPA</sequence>
<dbReference type="RefSeq" id="WP_345077864.1">
    <property type="nucleotide sequence ID" value="NZ_BAAAWG010000002.1"/>
</dbReference>
<accession>A0ABW1FL53</accession>
<dbReference type="EMBL" id="JBHSPW010000009">
    <property type="protein sequence ID" value="MFC5895177.1"/>
    <property type="molecule type" value="Genomic_DNA"/>
</dbReference>
<reference evidence="2" key="1">
    <citation type="journal article" date="2019" name="Int. J. Syst. Evol. Microbiol.">
        <title>The Global Catalogue of Microorganisms (GCM) 10K type strain sequencing project: providing services to taxonomists for standard genome sequencing and annotation.</title>
        <authorList>
            <consortium name="The Broad Institute Genomics Platform"/>
            <consortium name="The Broad Institute Genome Sequencing Center for Infectious Disease"/>
            <person name="Wu L."/>
            <person name="Ma J."/>
        </authorList>
    </citation>
    <scope>NUCLEOTIDE SEQUENCE [LARGE SCALE GENOMIC DNA]</scope>
    <source>
        <strain evidence="2">CGMCC 1.15809</strain>
    </source>
</reference>
<gene>
    <name evidence="1" type="ORF">ACFP3M_20480</name>
</gene>
<keyword evidence="2" id="KW-1185">Reference proteome</keyword>
<dbReference type="Proteomes" id="UP001596241">
    <property type="component" value="Unassembled WGS sequence"/>
</dbReference>
<comment type="caution">
    <text evidence="1">The sequence shown here is derived from an EMBL/GenBank/DDBJ whole genome shotgun (WGS) entry which is preliminary data.</text>
</comment>
<protein>
    <recommendedName>
        <fullName evidence="3">PH domain-containing protein</fullName>
    </recommendedName>
</protein>
<evidence type="ECO:0008006" key="3">
    <source>
        <dbReference type="Google" id="ProtNLM"/>
    </source>
</evidence>
<name>A0ABW1FL53_9ACTN</name>
<proteinExistence type="predicted"/>